<keyword evidence="3" id="KW-1185">Reference proteome</keyword>
<dbReference type="Proteomes" id="UP000590740">
    <property type="component" value="Unassembled WGS sequence"/>
</dbReference>
<dbReference type="EMBL" id="JACHIG010000001">
    <property type="protein sequence ID" value="MBB5030578.1"/>
    <property type="molecule type" value="Genomic_DNA"/>
</dbReference>
<feature type="transmembrane region" description="Helical" evidence="1">
    <location>
        <begin position="12"/>
        <end position="28"/>
    </location>
</feature>
<evidence type="ECO:0008006" key="4">
    <source>
        <dbReference type="Google" id="ProtNLM"/>
    </source>
</evidence>
<gene>
    <name evidence="2" type="ORF">HNQ65_000132</name>
</gene>
<comment type="caution">
    <text evidence="2">The sequence shown here is derived from an EMBL/GenBank/DDBJ whole genome shotgun (WGS) entry which is preliminary data.</text>
</comment>
<proteinExistence type="predicted"/>
<keyword evidence="1" id="KW-0812">Transmembrane</keyword>
<dbReference type="AlphaFoldDB" id="A0A7W7Y6L8"/>
<evidence type="ECO:0000256" key="1">
    <source>
        <dbReference type="SAM" id="Phobius"/>
    </source>
</evidence>
<protein>
    <recommendedName>
        <fullName evidence="4">Zinc-ribbon domain-containing protein</fullName>
    </recommendedName>
</protein>
<evidence type="ECO:0000313" key="2">
    <source>
        <dbReference type="EMBL" id="MBB5030578.1"/>
    </source>
</evidence>
<name>A0A7W7Y6L8_9BACT</name>
<dbReference type="RefSeq" id="WP_184337361.1">
    <property type="nucleotide sequence ID" value="NZ_JACHIG010000001.1"/>
</dbReference>
<evidence type="ECO:0000313" key="3">
    <source>
        <dbReference type="Proteomes" id="UP000590740"/>
    </source>
</evidence>
<organism evidence="2 3">
    <name type="scientific">Prosthecobacter vanneervenii</name>
    <dbReference type="NCBI Taxonomy" id="48466"/>
    <lineage>
        <taxon>Bacteria</taxon>
        <taxon>Pseudomonadati</taxon>
        <taxon>Verrucomicrobiota</taxon>
        <taxon>Verrucomicrobiia</taxon>
        <taxon>Verrucomicrobiales</taxon>
        <taxon>Verrucomicrobiaceae</taxon>
        <taxon>Prosthecobacter</taxon>
    </lineage>
</organism>
<reference evidence="2 3" key="1">
    <citation type="submission" date="2020-08" db="EMBL/GenBank/DDBJ databases">
        <title>Genomic Encyclopedia of Type Strains, Phase IV (KMG-IV): sequencing the most valuable type-strain genomes for metagenomic binning, comparative biology and taxonomic classification.</title>
        <authorList>
            <person name="Goeker M."/>
        </authorList>
    </citation>
    <scope>NUCLEOTIDE SEQUENCE [LARGE SCALE GENOMIC DNA]</scope>
    <source>
        <strain evidence="2 3">DSM 12252</strain>
    </source>
</reference>
<keyword evidence="1" id="KW-0472">Membrane</keyword>
<accession>A0A7W7Y6L8</accession>
<keyword evidence="1" id="KW-1133">Transmembrane helix</keyword>
<sequence>MPHPASTSQTSGWGFFLFIGVVVILKWLEIGCHKAEIRAVIRKKGARHLRIHWLPTLLGNRGGPSYYEVTIALPSGKRVTTECSCGLSSGVFWKDPPWSMDKSRKAEPETGFMDTQRRRIVADCTRCGYGIAEGADACPNCGTEVSG</sequence>